<evidence type="ECO:0000313" key="2">
    <source>
        <dbReference type="EMBL" id="MFL0198335.1"/>
    </source>
</evidence>
<keyword evidence="3" id="KW-1185">Reference proteome</keyword>
<dbReference type="InterPro" id="IPR010359">
    <property type="entry name" value="IrrE_HExxH"/>
</dbReference>
<accession>A0ABW8SQS9</accession>
<sequence length="152" mass="17618">MTYDELLEEIELHGIDVVEMDIGKHKGLYADNIIALSKNIKTFKEKTCILAEELGHHLKTHGEIIGNKSISKVKQERIARNWGYEKLVGIIDLVNAFNAGVHGRYEIAQYLNVTEEFLQAAIEYYKQKYGTYFEIDTYVIYFEPHLGIMKKF</sequence>
<comment type="caution">
    <text evidence="2">The sequence shown here is derived from an EMBL/GenBank/DDBJ whole genome shotgun (WGS) entry which is preliminary data.</text>
</comment>
<proteinExistence type="predicted"/>
<name>A0ABW8SQS9_9CLOT</name>
<dbReference type="Pfam" id="PF06114">
    <property type="entry name" value="Peptidase_M78"/>
    <property type="match status" value="1"/>
</dbReference>
<protein>
    <submittedName>
        <fullName evidence="2">ImmA/IrrE family metallo-endopeptidase</fullName>
    </submittedName>
</protein>
<dbReference type="RefSeq" id="WP_406794445.1">
    <property type="nucleotide sequence ID" value="NZ_JBJHZX010000055.1"/>
</dbReference>
<dbReference type="Proteomes" id="UP001623660">
    <property type="component" value="Unassembled WGS sequence"/>
</dbReference>
<gene>
    <name evidence="2" type="ORF">ACJDU8_22625</name>
</gene>
<dbReference type="EMBL" id="JBJHZX010000055">
    <property type="protein sequence ID" value="MFL0198335.1"/>
    <property type="molecule type" value="Genomic_DNA"/>
</dbReference>
<evidence type="ECO:0000313" key="3">
    <source>
        <dbReference type="Proteomes" id="UP001623660"/>
    </source>
</evidence>
<evidence type="ECO:0000259" key="1">
    <source>
        <dbReference type="Pfam" id="PF06114"/>
    </source>
</evidence>
<feature type="domain" description="IrrE N-terminal-like" evidence="1">
    <location>
        <begin position="11"/>
        <end position="121"/>
    </location>
</feature>
<reference evidence="2 3" key="1">
    <citation type="submission" date="2024-11" db="EMBL/GenBank/DDBJ databases">
        <authorList>
            <person name="Heng Y.C."/>
            <person name="Lim A.C.H."/>
            <person name="Lee J.K.Y."/>
            <person name="Kittelmann S."/>
        </authorList>
    </citation>
    <scope>NUCLEOTIDE SEQUENCE [LARGE SCALE GENOMIC DNA]</scope>
    <source>
        <strain evidence="2 3">WILCCON 0269</strain>
    </source>
</reference>
<organism evidence="2 3">
    <name type="scientific">Candidatus Clostridium eludens</name>
    <dbReference type="NCBI Taxonomy" id="3381663"/>
    <lineage>
        <taxon>Bacteria</taxon>
        <taxon>Bacillati</taxon>
        <taxon>Bacillota</taxon>
        <taxon>Clostridia</taxon>
        <taxon>Eubacteriales</taxon>
        <taxon>Clostridiaceae</taxon>
        <taxon>Clostridium</taxon>
    </lineage>
</organism>